<dbReference type="GO" id="GO:0015986">
    <property type="term" value="P:proton motive force-driven ATP synthesis"/>
    <property type="evidence" value="ECO:0007669"/>
    <property type="project" value="InterPro"/>
</dbReference>
<keyword evidence="7" id="KW-0496">Mitochondrion</keyword>
<dbReference type="GO" id="GO:0031966">
    <property type="term" value="C:mitochondrial membrane"/>
    <property type="evidence" value="ECO:0007669"/>
    <property type="project" value="UniProtKB-SubCell"/>
</dbReference>
<keyword evidence="8 10" id="KW-0472">Membrane</keyword>
<evidence type="ECO:0000256" key="2">
    <source>
        <dbReference type="ARBA" id="ARBA00005699"/>
    </source>
</evidence>
<evidence type="ECO:0000256" key="8">
    <source>
        <dbReference type="ARBA" id="ARBA00023136"/>
    </source>
</evidence>
<dbReference type="AlphaFoldDB" id="A0A1E1WQR9"/>
<proteinExistence type="inferred from homology"/>
<evidence type="ECO:0000256" key="6">
    <source>
        <dbReference type="ARBA" id="ARBA00023065"/>
    </source>
</evidence>
<feature type="non-terminal residue" evidence="11">
    <location>
        <position position="1"/>
    </location>
</feature>
<organism evidence="11">
    <name type="scientific">Pectinophora gossypiella</name>
    <name type="common">Cotton pink bollworm</name>
    <name type="synonym">Depressaria gossypiella</name>
    <dbReference type="NCBI Taxonomy" id="13191"/>
    <lineage>
        <taxon>Eukaryota</taxon>
        <taxon>Metazoa</taxon>
        <taxon>Ecdysozoa</taxon>
        <taxon>Arthropoda</taxon>
        <taxon>Hexapoda</taxon>
        <taxon>Insecta</taxon>
        <taxon>Pterygota</taxon>
        <taxon>Neoptera</taxon>
        <taxon>Endopterygota</taxon>
        <taxon>Lepidoptera</taxon>
        <taxon>Glossata</taxon>
        <taxon>Ditrysia</taxon>
        <taxon>Gelechioidea</taxon>
        <taxon>Gelechiidae</taxon>
        <taxon>Apatetrinae</taxon>
        <taxon>Pectinophora</taxon>
    </lineage>
</organism>
<protein>
    <submittedName>
        <fullName evidence="11">Uncharacterized protein</fullName>
    </submittedName>
</protein>
<evidence type="ECO:0000256" key="10">
    <source>
        <dbReference type="SAM" id="Phobius"/>
    </source>
</evidence>
<dbReference type="GO" id="GO:0045259">
    <property type="term" value="C:proton-transporting ATP synthase complex"/>
    <property type="evidence" value="ECO:0007669"/>
    <property type="project" value="UniProtKB-KW"/>
</dbReference>
<dbReference type="OrthoDB" id="437at2759"/>
<evidence type="ECO:0000256" key="9">
    <source>
        <dbReference type="ARBA" id="ARBA00023310"/>
    </source>
</evidence>
<sequence length="114" mass="13174">ILSHNSGIIREWPGDKIYIYEILKRADAASKTKVARKLKVFKEYYKVEMSPPNANEMQKLQLDLALVREFVAAGCWKHLTVKQAWLLFLVGLEISLWFFLGETVGKWSLVGYKV</sequence>
<dbReference type="InterPro" id="IPR006808">
    <property type="entry name" value="ATP_synth_F0_gsu_mt"/>
</dbReference>
<dbReference type="EMBL" id="GDQN01001858">
    <property type="protein sequence ID" value="JAT89196.1"/>
    <property type="molecule type" value="Transcribed_RNA"/>
</dbReference>
<keyword evidence="9" id="KW-0066">ATP synthesis</keyword>
<keyword evidence="6" id="KW-0406">Ion transport</keyword>
<evidence type="ECO:0000256" key="5">
    <source>
        <dbReference type="ARBA" id="ARBA00022781"/>
    </source>
</evidence>
<keyword evidence="5" id="KW-0375">Hydrogen ion transport</keyword>
<keyword evidence="10" id="KW-1133">Transmembrane helix</keyword>
<evidence type="ECO:0000256" key="3">
    <source>
        <dbReference type="ARBA" id="ARBA00022448"/>
    </source>
</evidence>
<comment type="subcellular location">
    <subcellularLocation>
        <location evidence="1">Mitochondrion membrane</location>
    </subcellularLocation>
</comment>
<accession>A0A1E1WQR9</accession>
<dbReference type="GO" id="GO:0015078">
    <property type="term" value="F:proton transmembrane transporter activity"/>
    <property type="evidence" value="ECO:0007669"/>
    <property type="project" value="InterPro"/>
</dbReference>
<evidence type="ECO:0000256" key="7">
    <source>
        <dbReference type="ARBA" id="ARBA00023128"/>
    </source>
</evidence>
<evidence type="ECO:0000256" key="1">
    <source>
        <dbReference type="ARBA" id="ARBA00004325"/>
    </source>
</evidence>
<keyword evidence="10" id="KW-0812">Transmembrane</keyword>
<comment type="similarity">
    <text evidence="2">Belongs to the ATPase g subunit family.</text>
</comment>
<gene>
    <name evidence="11" type="ORF">g.1854</name>
</gene>
<name>A0A1E1WQR9_PECGO</name>
<keyword evidence="3" id="KW-0813">Transport</keyword>
<reference evidence="11" key="1">
    <citation type="submission" date="2015-09" db="EMBL/GenBank/DDBJ databases">
        <title>De novo assembly of Pectinophora gossypiella (Pink Bollworm) gut transcriptome.</title>
        <authorList>
            <person name="Tassone E.E."/>
        </authorList>
    </citation>
    <scope>NUCLEOTIDE SEQUENCE</scope>
</reference>
<dbReference type="Pfam" id="PF04718">
    <property type="entry name" value="ATP-synt_G"/>
    <property type="match status" value="1"/>
</dbReference>
<evidence type="ECO:0000313" key="11">
    <source>
        <dbReference type="EMBL" id="JAT89196.1"/>
    </source>
</evidence>
<keyword evidence="4" id="KW-0138">CF(0)</keyword>
<feature type="transmembrane region" description="Helical" evidence="10">
    <location>
        <begin position="84"/>
        <end position="100"/>
    </location>
</feature>
<evidence type="ECO:0000256" key="4">
    <source>
        <dbReference type="ARBA" id="ARBA00022547"/>
    </source>
</evidence>